<dbReference type="PANTHER" id="PTHR16193">
    <property type="entry name" value="TETRATRICOPEPTIDE REPEAT PROTEIN 27"/>
    <property type="match status" value="1"/>
</dbReference>
<evidence type="ECO:0000256" key="2">
    <source>
        <dbReference type="ARBA" id="ARBA00022803"/>
    </source>
</evidence>
<sequence>MQSWPELDMCLITYPCNTDFEGISSEIISNLLHGNFIANLNGSLCQELLSSTKLTDSFEQDLKANIQEYLNSQEDKTKHYEVLCLGVSSLQLFVQVNWTGPPDCIKYNPPLQFLRKSLVNGDDCSESEWMEKLSTELVLDGEAISPNIQNLELLLVARAVLNASFEEIVSAKWWQMRCLVIHQQVLEERSPVIYSQLKDLLQQLCECESVVASSALSAQLQLEAASLWFHYSHVSNAGEAVKAAHKQLGLSVSLVGALGKRTKFQQKEIAQLTLCVDVDRDSNGAVDIPLPPDTSCLPKDVRLEDDVRLNQIAFSDSDISNFPMFTPAEQAAILASCMHKQKSQPKDNLHLEEIYPYLTCLTAQPRVWAIQMSALLQRSKLDSEHRRTVERGLMQFQSLSESVRQQEPCTVSRLAWVYCSYLPPAWRLEALLAHTYVSLGMVQTALDIFLRLQLWEEVIACYNFLKLRHKAAEIIRQELEKKQTVNLLCLLGDATDDVDCYKQAWELSGERSGRAQRHWAMYYFSRKQYAESIPHLEKSLSINSLQESLWFRLGYAALDQENWKLCATAYRRYCALEPDCFEAWNNLAKAYVKTGQKDRAYRALLEAVKCNYENWQVWDNMLAVSTDCGLYDEVLRSYHRILDLKEKHVDIEVLKILKTVVVRETSNVGDTEIKTLQKQVLKLFGRLTSQVMNNSTLWKLYAEVAATEEPTPENRTKIAQYLQHAYRAGTQGSWERDTDTCLQVMDLCMDLAEAYIQCSMRHCHSNEKVQMLSSAKLPLKSVLTKIEREQTDLVTGELPESLATKHKLLLSWYEKIVDEIQRL</sequence>
<feature type="repeat" description="TPR" evidence="4">
    <location>
        <begin position="581"/>
        <end position="614"/>
    </location>
</feature>
<dbReference type="AlphaFoldDB" id="A0A1B6FYV2"/>
<dbReference type="SMART" id="SM00028">
    <property type="entry name" value="TPR"/>
    <property type="match status" value="4"/>
</dbReference>
<evidence type="ECO:0000256" key="3">
    <source>
        <dbReference type="ARBA" id="ARBA00024020"/>
    </source>
</evidence>
<dbReference type="InterPro" id="IPR044244">
    <property type="entry name" value="TTC27/Emw1"/>
</dbReference>
<keyword evidence="1" id="KW-0677">Repeat</keyword>
<evidence type="ECO:0000256" key="1">
    <source>
        <dbReference type="ARBA" id="ARBA00022737"/>
    </source>
</evidence>
<gene>
    <name evidence="5" type="ORF">g.26290</name>
</gene>
<evidence type="ECO:0000313" key="5">
    <source>
        <dbReference type="EMBL" id="JAS55365.1"/>
    </source>
</evidence>
<feature type="non-terminal residue" evidence="5">
    <location>
        <position position="823"/>
    </location>
</feature>
<accession>A0A1B6FYV2</accession>
<comment type="similarity">
    <text evidence="3">Belongs to the TTC27 family.</text>
</comment>
<dbReference type="InterPro" id="IPR011990">
    <property type="entry name" value="TPR-like_helical_dom_sf"/>
</dbReference>
<proteinExistence type="inferred from homology"/>
<organism evidence="5">
    <name type="scientific">Cuerna arida</name>
    <dbReference type="NCBI Taxonomy" id="1464854"/>
    <lineage>
        <taxon>Eukaryota</taxon>
        <taxon>Metazoa</taxon>
        <taxon>Ecdysozoa</taxon>
        <taxon>Arthropoda</taxon>
        <taxon>Hexapoda</taxon>
        <taxon>Insecta</taxon>
        <taxon>Pterygota</taxon>
        <taxon>Neoptera</taxon>
        <taxon>Paraneoptera</taxon>
        <taxon>Hemiptera</taxon>
        <taxon>Auchenorrhyncha</taxon>
        <taxon>Membracoidea</taxon>
        <taxon>Cicadellidae</taxon>
        <taxon>Cicadellinae</taxon>
        <taxon>Proconiini</taxon>
        <taxon>Cuerna</taxon>
    </lineage>
</organism>
<keyword evidence="2 4" id="KW-0802">TPR repeat</keyword>
<dbReference type="SUPFAM" id="SSF48452">
    <property type="entry name" value="TPR-like"/>
    <property type="match status" value="1"/>
</dbReference>
<dbReference type="PANTHER" id="PTHR16193:SF0">
    <property type="entry name" value="TETRATRICOPEPTIDE REPEAT PROTEIN 27"/>
    <property type="match status" value="1"/>
</dbReference>
<protein>
    <submittedName>
        <fullName evidence="5">Uncharacterized protein</fullName>
    </submittedName>
</protein>
<reference evidence="5" key="1">
    <citation type="submission" date="2015-11" db="EMBL/GenBank/DDBJ databases">
        <title>De novo transcriptome assembly of four potential Pierce s Disease insect vectors from Arizona vineyards.</title>
        <authorList>
            <person name="Tassone E.E."/>
        </authorList>
    </citation>
    <scope>NUCLEOTIDE SEQUENCE</scope>
</reference>
<dbReference type="EMBL" id="GECZ01014404">
    <property type="protein sequence ID" value="JAS55365.1"/>
    <property type="molecule type" value="Transcribed_RNA"/>
</dbReference>
<dbReference type="InterPro" id="IPR019734">
    <property type="entry name" value="TPR_rpt"/>
</dbReference>
<dbReference type="Gene3D" id="1.25.40.10">
    <property type="entry name" value="Tetratricopeptide repeat domain"/>
    <property type="match status" value="1"/>
</dbReference>
<dbReference type="PROSITE" id="PS50005">
    <property type="entry name" value="TPR"/>
    <property type="match status" value="1"/>
</dbReference>
<name>A0A1B6FYV2_9HEMI</name>
<dbReference type="Pfam" id="PF13181">
    <property type="entry name" value="TPR_8"/>
    <property type="match status" value="1"/>
</dbReference>
<evidence type="ECO:0000256" key="4">
    <source>
        <dbReference type="PROSITE-ProRule" id="PRU00339"/>
    </source>
</evidence>